<protein>
    <submittedName>
        <fullName evidence="2">Uncharacterized protein</fullName>
    </submittedName>
</protein>
<evidence type="ECO:0000313" key="2">
    <source>
        <dbReference type="EMBL" id="KAK1738009.1"/>
    </source>
</evidence>
<feature type="region of interest" description="Disordered" evidence="1">
    <location>
        <begin position="1"/>
        <end position="20"/>
    </location>
</feature>
<evidence type="ECO:0000256" key="1">
    <source>
        <dbReference type="SAM" id="MobiDB-lite"/>
    </source>
</evidence>
<name>A0AAD8Y1R4_9STRA</name>
<dbReference type="Proteomes" id="UP001224775">
    <property type="component" value="Unassembled WGS sequence"/>
</dbReference>
<gene>
    <name evidence="2" type="ORF">QTG54_011303</name>
</gene>
<comment type="caution">
    <text evidence="2">The sequence shown here is derived from an EMBL/GenBank/DDBJ whole genome shotgun (WGS) entry which is preliminary data.</text>
</comment>
<evidence type="ECO:0000313" key="3">
    <source>
        <dbReference type="Proteomes" id="UP001224775"/>
    </source>
</evidence>
<dbReference type="AlphaFoldDB" id="A0AAD8Y1R4"/>
<reference evidence="2" key="1">
    <citation type="submission" date="2023-06" db="EMBL/GenBank/DDBJ databases">
        <title>Survivors Of The Sea: Transcriptome response of Skeletonema marinoi to long-term dormancy.</title>
        <authorList>
            <person name="Pinder M.I.M."/>
            <person name="Kourtchenko O."/>
            <person name="Robertson E.K."/>
            <person name="Larsson T."/>
            <person name="Maumus F."/>
            <person name="Osuna-Cruz C.M."/>
            <person name="Vancaester E."/>
            <person name="Stenow R."/>
            <person name="Vandepoele K."/>
            <person name="Ploug H."/>
            <person name="Bruchert V."/>
            <person name="Godhe A."/>
            <person name="Topel M."/>
        </authorList>
    </citation>
    <scope>NUCLEOTIDE SEQUENCE</scope>
    <source>
        <strain evidence="2">R05AC</strain>
    </source>
</reference>
<keyword evidence="3" id="KW-1185">Reference proteome</keyword>
<sequence length="89" mass="10081">MNHFGTATNTKVPEAKRLKSGELKVDDDGIKNDKTSTDTKEALTLKDELQAAGFTAFRPLDDLGYFGWEPNTLRLMITRIIKSYNQYLL</sequence>
<dbReference type="EMBL" id="JATAAI010000022">
    <property type="protein sequence ID" value="KAK1738009.1"/>
    <property type="molecule type" value="Genomic_DNA"/>
</dbReference>
<accession>A0AAD8Y1R4</accession>
<proteinExistence type="predicted"/>
<organism evidence="2 3">
    <name type="scientific">Skeletonema marinoi</name>
    <dbReference type="NCBI Taxonomy" id="267567"/>
    <lineage>
        <taxon>Eukaryota</taxon>
        <taxon>Sar</taxon>
        <taxon>Stramenopiles</taxon>
        <taxon>Ochrophyta</taxon>
        <taxon>Bacillariophyta</taxon>
        <taxon>Coscinodiscophyceae</taxon>
        <taxon>Thalassiosirophycidae</taxon>
        <taxon>Thalassiosirales</taxon>
        <taxon>Skeletonemataceae</taxon>
        <taxon>Skeletonema</taxon>
        <taxon>Skeletonema marinoi-dohrnii complex</taxon>
    </lineage>
</organism>
<feature type="compositionally biased region" description="Polar residues" evidence="1">
    <location>
        <begin position="1"/>
        <end position="11"/>
    </location>
</feature>